<feature type="region of interest" description="Disordered" evidence="1">
    <location>
        <begin position="186"/>
        <end position="206"/>
    </location>
</feature>
<dbReference type="AlphaFoldDB" id="A0A2I8EZH0"/>
<dbReference type="KEGG" id="pter:C2L65_35300"/>
<feature type="domain" description="Phage tail lysozyme" evidence="2">
    <location>
        <begin position="216"/>
        <end position="337"/>
    </location>
</feature>
<name>A0A2I8EZH0_9BURK</name>
<dbReference type="EMBL" id="CP026113">
    <property type="protein sequence ID" value="AUT64889.1"/>
    <property type="molecule type" value="Genomic_DNA"/>
</dbReference>
<organism evidence="3 4">
    <name type="scientific">Paraburkholderia terrae</name>
    <dbReference type="NCBI Taxonomy" id="311230"/>
    <lineage>
        <taxon>Bacteria</taxon>
        <taxon>Pseudomonadati</taxon>
        <taxon>Pseudomonadota</taxon>
        <taxon>Betaproteobacteria</taxon>
        <taxon>Burkholderiales</taxon>
        <taxon>Burkholderiaceae</taxon>
        <taxon>Paraburkholderia</taxon>
    </lineage>
</organism>
<dbReference type="Pfam" id="PF18013">
    <property type="entry name" value="Phage_lysozyme2"/>
    <property type="match status" value="1"/>
</dbReference>
<gene>
    <name evidence="3" type="ORF">C2L65_35300</name>
</gene>
<evidence type="ECO:0000256" key="1">
    <source>
        <dbReference type="SAM" id="MobiDB-lite"/>
    </source>
</evidence>
<proteinExistence type="predicted"/>
<evidence type="ECO:0000259" key="2">
    <source>
        <dbReference type="Pfam" id="PF18013"/>
    </source>
</evidence>
<dbReference type="InterPro" id="IPR041219">
    <property type="entry name" value="Phage_lysozyme2"/>
</dbReference>
<dbReference type="InterPro" id="IPR009003">
    <property type="entry name" value="Peptidase_S1_PA"/>
</dbReference>
<accession>A0A2I8EZH0</accession>
<sequence>MLLTAGHTVLSTTARQGDLISALQFPQTPLGVLLTWTALDGDVTVDAALIWVDPACVSADILGIGLPSIQASLQPQVGDAVRIFSSTSSPRQMTIDSVLQDVPILAHGPDWSAAITYRGQILCSPGISHPGDSGAVAVDAQNRVLGMVVAGSEDTGITVVTPISAILQNSAWHGGELEILDSVPPGSTVPPFAQSQRERDPAVDLSSLPPPKQLVAQTIIDAFANAGFGVIQQVAALANAVAESDLQTTARSHPPEDSVGLFQLNRTGGAGKGYTVAQLQDPGTNIGIAIDAMSKIRAFRSASFLDDAVAVFVRAFERPQNAELEISRRQKIARTFCSNAD</sequence>
<dbReference type="Gene3D" id="1.10.530.10">
    <property type="match status" value="1"/>
</dbReference>
<dbReference type="SUPFAM" id="SSF50494">
    <property type="entry name" value="Trypsin-like serine proteases"/>
    <property type="match status" value="1"/>
</dbReference>
<reference evidence="3 4" key="1">
    <citation type="submission" date="2018-01" db="EMBL/GenBank/DDBJ databases">
        <title>Species boundaries and ecological features among Paraburkholderia terrae DSMZ17804T, P. hospita DSMZ17164T and P. caribensis DSMZ13236T.</title>
        <authorList>
            <person name="Pratama A.A."/>
        </authorList>
    </citation>
    <scope>NUCLEOTIDE SEQUENCE [LARGE SCALE GENOMIC DNA]</scope>
    <source>
        <strain evidence="3 4">DSM 17804</strain>
    </source>
</reference>
<protein>
    <recommendedName>
        <fullName evidence="2">Phage tail lysozyme domain-containing protein</fullName>
    </recommendedName>
</protein>
<evidence type="ECO:0000313" key="3">
    <source>
        <dbReference type="EMBL" id="AUT64889.1"/>
    </source>
</evidence>
<dbReference type="Proteomes" id="UP000243502">
    <property type="component" value="Chromosome 3"/>
</dbReference>
<evidence type="ECO:0000313" key="4">
    <source>
        <dbReference type="Proteomes" id="UP000243502"/>
    </source>
</evidence>